<comment type="caution">
    <text evidence="1">The sequence shown here is derived from an EMBL/GenBank/DDBJ whole genome shotgun (WGS) entry which is preliminary data.</text>
</comment>
<dbReference type="Proteomes" id="UP001497680">
    <property type="component" value="Unassembled WGS sequence"/>
</dbReference>
<reference evidence="1 2" key="1">
    <citation type="journal article" date="2022" name="New Phytol.">
        <title>Ecological generalism drives hyperdiversity of secondary metabolite gene clusters in xylarialean endophytes.</title>
        <authorList>
            <person name="Franco M.E.E."/>
            <person name="Wisecaver J.H."/>
            <person name="Arnold A.E."/>
            <person name="Ju Y.M."/>
            <person name="Slot J.C."/>
            <person name="Ahrendt S."/>
            <person name="Moore L.P."/>
            <person name="Eastman K.E."/>
            <person name="Scott K."/>
            <person name="Konkel Z."/>
            <person name="Mondo S.J."/>
            <person name="Kuo A."/>
            <person name="Hayes R.D."/>
            <person name="Haridas S."/>
            <person name="Andreopoulos B."/>
            <person name="Riley R."/>
            <person name="LaButti K."/>
            <person name="Pangilinan J."/>
            <person name="Lipzen A."/>
            <person name="Amirebrahimi M."/>
            <person name="Yan J."/>
            <person name="Adam C."/>
            <person name="Keymanesh K."/>
            <person name="Ng V."/>
            <person name="Louie K."/>
            <person name="Northen T."/>
            <person name="Drula E."/>
            <person name="Henrissat B."/>
            <person name="Hsieh H.M."/>
            <person name="Youens-Clark K."/>
            <person name="Lutzoni F."/>
            <person name="Miadlikowska J."/>
            <person name="Eastwood D.C."/>
            <person name="Hamelin R.C."/>
            <person name="Grigoriev I.V."/>
            <person name="U'Ren J.M."/>
        </authorList>
    </citation>
    <scope>NUCLEOTIDE SEQUENCE [LARGE SCALE GENOMIC DNA]</scope>
    <source>
        <strain evidence="1 2">ER1909</strain>
    </source>
</reference>
<sequence length="445" mass="51921">MLELWPFVRTRQAQVTDDFEGARQAYRYTVSFFNQTTRSVRFQRVLGFGGSGVVTLWSELDSTGQRVRDFAVKSPSVLDDPSFEAERSWLDTFETAEHFVQPFWLPENTLDVPSEDAQMLMMEYYARYELHELLVRISESISNNPTIPDGERKMEYIPSRVLWRLFLCRLAYPPPYYDGRPDTYREVIIPDQEPELNIHFDMHPFNVFIADPNDSWNDVPEHWLVPRFKLGDFGLTSAWDPNLDDATKIAVANVGKPGYQAPEQRRRDRMVEENAFGPHTNIWGAGWLMYNSLTLYWTDDDEWEPQVCPITMPDRTSKNLNTWAPGLVGHANLVHERNKRYSVELRTLIARCMADEQEDRPSLQELLYIIQVNIARGDMAAANAQMQFEAARQQNPTIQKPPIDIKRPPPIEDNDLLGRFFQEYLRDPPVREDPYKGYWDQRNSS</sequence>
<protein>
    <submittedName>
        <fullName evidence="1">Kinase-like domain-containing protein</fullName>
    </submittedName>
</protein>
<dbReference type="EMBL" id="MU394289">
    <property type="protein sequence ID" value="KAI6090740.1"/>
    <property type="molecule type" value="Genomic_DNA"/>
</dbReference>
<evidence type="ECO:0000313" key="2">
    <source>
        <dbReference type="Proteomes" id="UP001497680"/>
    </source>
</evidence>
<gene>
    <name evidence="1" type="ORF">F4821DRAFT_274302</name>
</gene>
<keyword evidence="2" id="KW-1185">Reference proteome</keyword>
<accession>A0ACC0DE02</accession>
<proteinExistence type="predicted"/>
<organism evidence="1 2">
    <name type="scientific">Hypoxylon rubiginosum</name>
    <dbReference type="NCBI Taxonomy" id="110542"/>
    <lineage>
        <taxon>Eukaryota</taxon>
        <taxon>Fungi</taxon>
        <taxon>Dikarya</taxon>
        <taxon>Ascomycota</taxon>
        <taxon>Pezizomycotina</taxon>
        <taxon>Sordariomycetes</taxon>
        <taxon>Xylariomycetidae</taxon>
        <taxon>Xylariales</taxon>
        <taxon>Hypoxylaceae</taxon>
        <taxon>Hypoxylon</taxon>
    </lineage>
</organism>
<evidence type="ECO:0000313" key="1">
    <source>
        <dbReference type="EMBL" id="KAI6090740.1"/>
    </source>
</evidence>
<name>A0ACC0DE02_9PEZI</name>